<keyword evidence="2" id="KW-0472">Membrane</keyword>
<dbReference type="Pfam" id="PF06240">
    <property type="entry name" value="COXG"/>
    <property type="match status" value="1"/>
</dbReference>
<evidence type="ECO:0000313" key="3">
    <source>
        <dbReference type="EMBL" id="SEG63358.1"/>
    </source>
</evidence>
<dbReference type="Proteomes" id="UP000236754">
    <property type="component" value="Unassembled WGS sequence"/>
</dbReference>
<feature type="compositionally biased region" description="Low complexity" evidence="1">
    <location>
        <begin position="152"/>
        <end position="173"/>
    </location>
</feature>
<keyword evidence="2" id="KW-0812">Transmembrane</keyword>
<sequence length="311" mass="31881">MKIENEFGVDVSVPRAWEALTDLESLAPCMPGAQLTGVDGEVYKGRVKVKVGPVISRFTGSAHFEEKDDDARHAVVAAAGKDARGGGNASARIDVRLRPEKDGTRVSVSTDLTISGKLAQFGSGMIKEISEKLLAQFVDNLETQLHNGGPPKAAKSAARKSSAEPPVKPAPEAAAEKPAPKKPVAKSAAQKPAPKKPAAEKPEPGAAEPSPPAATPPTPARPAPAPPAAAPTSPASSAQPSAPRPEAPPPVAPVVPAATAVPSSFDGDDGDDEALDLMELAGPMLYKRLLPAAALLAGLALAVVVLRRVLR</sequence>
<evidence type="ECO:0000256" key="1">
    <source>
        <dbReference type="SAM" id="MobiDB-lite"/>
    </source>
</evidence>
<feature type="compositionally biased region" description="Pro residues" evidence="1">
    <location>
        <begin position="209"/>
        <end position="229"/>
    </location>
</feature>
<dbReference type="CDD" id="cd07823">
    <property type="entry name" value="SRPBCC_5"/>
    <property type="match status" value="1"/>
</dbReference>
<feature type="compositionally biased region" description="Low complexity" evidence="1">
    <location>
        <begin position="230"/>
        <end position="241"/>
    </location>
</feature>
<feature type="compositionally biased region" description="Low complexity" evidence="1">
    <location>
        <begin position="254"/>
        <end position="264"/>
    </location>
</feature>
<gene>
    <name evidence="3" type="ORF">SAMN05216223_107156</name>
</gene>
<dbReference type="InterPro" id="IPR010419">
    <property type="entry name" value="CO_DH_gsu"/>
</dbReference>
<dbReference type="AlphaFoldDB" id="A0A1H6BRN4"/>
<name>A0A1H6BRN4_9ACTN</name>
<feature type="transmembrane region" description="Helical" evidence="2">
    <location>
        <begin position="289"/>
        <end position="310"/>
    </location>
</feature>
<accession>A0A1H6BRN4</accession>
<reference evidence="3 4" key="1">
    <citation type="submission" date="2016-10" db="EMBL/GenBank/DDBJ databases">
        <authorList>
            <person name="de Groot N.N."/>
        </authorList>
    </citation>
    <scope>NUCLEOTIDE SEQUENCE [LARGE SCALE GENOMIC DNA]</scope>
    <source>
        <strain evidence="3 4">CGMCC 4.2023</strain>
    </source>
</reference>
<feature type="compositionally biased region" description="Pro residues" evidence="1">
    <location>
        <begin position="242"/>
        <end position="253"/>
    </location>
</feature>
<dbReference type="Gene3D" id="3.30.530.20">
    <property type="match status" value="1"/>
</dbReference>
<evidence type="ECO:0000256" key="2">
    <source>
        <dbReference type="SAM" id="Phobius"/>
    </source>
</evidence>
<proteinExistence type="predicted"/>
<dbReference type="PANTHER" id="PTHR38588">
    <property type="entry name" value="BLL0334 PROTEIN"/>
    <property type="match status" value="1"/>
</dbReference>
<dbReference type="PANTHER" id="PTHR38588:SF1">
    <property type="entry name" value="BLL0334 PROTEIN"/>
    <property type="match status" value="1"/>
</dbReference>
<protein>
    <submittedName>
        <fullName evidence="3">Carbon monoxide dehydrogenase subunit G</fullName>
    </submittedName>
</protein>
<evidence type="ECO:0000313" key="4">
    <source>
        <dbReference type="Proteomes" id="UP000236754"/>
    </source>
</evidence>
<dbReference type="EMBL" id="FNVU01000007">
    <property type="protein sequence ID" value="SEG63358.1"/>
    <property type="molecule type" value="Genomic_DNA"/>
</dbReference>
<keyword evidence="4" id="KW-1185">Reference proteome</keyword>
<dbReference type="SUPFAM" id="SSF55961">
    <property type="entry name" value="Bet v1-like"/>
    <property type="match status" value="1"/>
</dbReference>
<dbReference type="OrthoDB" id="9808623at2"/>
<dbReference type="InterPro" id="IPR023393">
    <property type="entry name" value="START-like_dom_sf"/>
</dbReference>
<keyword evidence="2" id="KW-1133">Transmembrane helix</keyword>
<feature type="region of interest" description="Disordered" evidence="1">
    <location>
        <begin position="145"/>
        <end position="271"/>
    </location>
</feature>
<dbReference type="RefSeq" id="WP_103886887.1">
    <property type="nucleotide sequence ID" value="NZ_FNVU01000007.1"/>
</dbReference>
<organism evidence="3 4">
    <name type="scientific">Actinacidiphila yanglinensis</name>
    <dbReference type="NCBI Taxonomy" id="310779"/>
    <lineage>
        <taxon>Bacteria</taxon>
        <taxon>Bacillati</taxon>
        <taxon>Actinomycetota</taxon>
        <taxon>Actinomycetes</taxon>
        <taxon>Kitasatosporales</taxon>
        <taxon>Streptomycetaceae</taxon>
        <taxon>Actinacidiphila</taxon>
    </lineage>
</organism>